<evidence type="ECO:0000256" key="4">
    <source>
        <dbReference type="SAM" id="SignalP"/>
    </source>
</evidence>
<dbReference type="AlphaFoldDB" id="A0AAU9VE13"/>
<dbReference type="EMBL" id="CAKOGL010000031">
    <property type="protein sequence ID" value="CAH2108577.1"/>
    <property type="molecule type" value="Genomic_DNA"/>
</dbReference>
<evidence type="ECO:0000313" key="6">
    <source>
        <dbReference type="Proteomes" id="UP001153954"/>
    </source>
</evidence>
<feature type="chain" id="PRO_5043717773" description="UDP-glucuronosyltransferase" evidence="4">
    <location>
        <begin position="21"/>
        <end position="298"/>
    </location>
</feature>
<feature type="signal peptide" evidence="4">
    <location>
        <begin position="1"/>
        <end position="20"/>
    </location>
</feature>
<evidence type="ECO:0000256" key="2">
    <source>
        <dbReference type="ARBA" id="ARBA00022676"/>
    </source>
</evidence>
<dbReference type="InterPro" id="IPR050271">
    <property type="entry name" value="UDP-glycosyltransferase"/>
</dbReference>
<evidence type="ECO:0000256" key="3">
    <source>
        <dbReference type="ARBA" id="ARBA00022679"/>
    </source>
</evidence>
<comment type="similarity">
    <text evidence="1">Belongs to the UDP-glycosyltransferase family.</text>
</comment>
<keyword evidence="3" id="KW-0808">Transferase</keyword>
<dbReference type="PANTHER" id="PTHR48043">
    <property type="entry name" value="EG:EG0003.4 PROTEIN-RELATED"/>
    <property type="match status" value="1"/>
</dbReference>
<dbReference type="Proteomes" id="UP001153954">
    <property type="component" value="Unassembled WGS sequence"/>
</dbReference>
<dbReference type="GO" id="GO:0008194">
    <property type="term" value="F:UDP-glycosyltransferase activity"/>
    <property type="evidence" value="ECO:0007669"/>
    <property type="project" value="InterPro"/>
</dbReference>
<dbReference type="InterPro" id="IPR002213">
    <property type="entry name" value="UDP_glucos_trans"/>
</dbReference>
<keyword evidence="2" id="KW-0328">Glycosyltransferase</keyword>
<dbReference type="Pfam" id="PF00201">
    <property type="entry name" value="UDPGT"/>
    <property type="match status" value="1"/>
</dbReference>
<evidence type="ECO:0008006" key="7">
    <source>
        <dbReference type="Google" id="ProtNLM"/>
    </source>
</evidence>
<keyword evidence="4" id="KW-0732">Signal</keyword>
<dbReference type="SUPFAM" id="SSF53756">
    <property type="entry name" value="UDP-Glycosyltransferase/glycogen phosphorylase"/>
    <property type="match status" value="1"/>
</dbReference>
<name>A0AAU9VE13_EUPED</name>
<evidence type="ECO:0000313" key="5">
    <source>
        <dbReference type="EMBL" id="CAH2108577.1"/>
    </source>
</evidence>
<protein>
    <recommendedName>
        <fullName evidence="7">UDP-glucuronosyltransferase</fullName>
    </recommendedName>
</protein>
<gene>
    <name evidence="5" type="ORF">EEDITHA_LOCUS22498</name>
</gene>
<accession>A0AAU9VE13</accession>
<reference evidence="5" key="1">
    <citation type="submission" date="2022-03" db="EMBL/GenBank/DDBJ databases">
        <authorList>
            <person name="Tunstrom K."/>
        </authorList>
    </citation>
    <scope>NUCLEOTIDE SEQUENCE</scope>
</reference>
<organism evidence="5 6">
    <name type="scientific">Euphydryas editha</name>
    <name type="common">Edith's checkerspot</name>
    <dbReference type="NCBI Taxonomy" id="104508"/>
    <lineage>
        <taxon>Eukaryota</taxon>
        <taxon>Metazoa</taxon>
        <taxon>Ecdysozoa</taxon>
        <taxon>Arthropoda</taxon>
        <taxon>Hexapoda</taxon>
        <taxon>Insecta</taxon>
        <taxon>Pterygota</taxon>
        <taxon>Neoptera</taxon>
        <taxon>Endopterygota</taxon>
        <taxon>Lepidoptera</taxon>
        <taxon>Glossata</taxon>
        <taxon>Ditrysia</taxon>
        <taxon>Papilionoidea</taxon>
        <taxon>Nymphalidae</taxon>
        <taxon>Nymphalinae</taxon>
        <taxon>Euphydryas</taxon>
    </lineage>
</organism>
<keyword evidence="6" id="KW-1185">Reference proteome</keyword>
<comment type="caution">
    <text evidence="5">The sequence shown here is derived from an EMBL/GenBank/DDBJ whole genome shotgun (WGS) entry which is preliminary data.</text>
</comment>
<evidence type="ECO:0000256" key="1">
    <source>
        <dbReference type="ARBA" id="ARBA00009995"/>
    </source>
</evidence>
<sequence>MRPALAFIFVFFALSNYVHGARILGLFPHTGRSHHMVFEPLLQKLAERGHHVTVASFFPLKNPPANYTDVSFEGIAKVGVETFDLNWFENPEFILRIPIIGSIYKQVIDFLPLRDMALNMCSKAIDWPPLKEALSKEYDVVLVENFNSDCMIGMLHVYKIKAPVVSLLSSNLMPWTAERIGATDNPSYVPIITTSFTAQMKFLERMENTFMKLFLSYWYRQAVQMKEQAMIEKHYGIKIPELSHLVKNISLILINTHHAFNGAKPLVPGLVEVGGMHLNSRREVIPEVSDLNNVYCLI</sequence>
<proteinExistence type="inferred from homology"/>
<dbReference type="PANTHER" id="PTHR48043:SF145">
    <property type="entry name" value="FI06409P-RELATED"/>
    <property type="match status" value="1"/>
</dbReference>